<evidence type="ECO:0000256" key="1">
    <source>
        <dbReference type="SAM" id="MobiDB-lite"/>
    </source>
</evidence>
<reference evidence="2" key="1">
    <citation type="submission" date="2019-11" db="UniProtKB">
        <authorList>
            <consortium name="WormBaseParasite"/>
        </authorList>
    </citation>
    <scope>IDENTIFICATION</scope>
</reference>
<feature type="region of interest" description="Disordered" evidence="1">
    <location>
        <begin position="49"/>
        <end position="85"/>
    </location>
</feature>
<evidence type="ECO:0000313" key="2">
    <source>
        <dbReference type="WBParaSite" id="MCU_011219-RA"/>
    </source>
</evidence>
<name>A0A5K3FSF9_MESCO</name>
<feature type="region of interest" description="Disordered" evidence="1">
    <location>
        <begin position="114"/>
        <end position="151"/>
    </location>
</feature>
<dbReference type="AlphaFoldDB" id="A0A5K3FSF9"/>
<accession>A0A5K3FSF9</accession>
<feature type="compositionally biased region" description="Polar residues" evidence="1">
    <location>
        <begin position="63"/>
        <end position="72"/>
    </location>
</feature>
<dbReference type="WBParaSite" id="MCU_011219-RA">
    <property type="protein sequence ID" value="MCU_011219-RA"/>
    <property type="gene ID" value="MCU_011219"/>
</dbReference>
<feature type="compositionally biased region" description="Polar residues" evidence="1">
    <location>
        <begin position="142"/>
        <end position="151"/>
    </location>
</feature>
<organism evidence="2">
    <name type="scientific">Mesocestoides corti</name>
    <name type="common">Flatworm</name>
    <dbReference type="NCBI Taxonomy" id="53468"/>
    <lineage>
        <taxon>Eukaryota</taxon>
        <taxon>Metazoa</taxon>
        <taxon>Spiralia</taxon>
        <taxon>Lophotrochozoa</taxon>
        <taxon>Platyhelminthes</taxon>
        <taxon>Cestoda</taxon>
        <taxon>Eucestoda</taxon>
        <taxon>Cyclophyllidea</taxon>
        <taxon>Mesocestoididae</taxon>
        <taxon>Mesocestoides</taxon>
    </lineage>
</organism>
<feature type="compositionally biased region" description="Low complexity" evidence="1">
    <location>
        <begin position="73"/>
        <end position="84"/>
    </location>
</feature>
<sequence length="151" mass="16886">MLNVFWKMNDCLMQPYSTYQLRYTKAQLPSREAAVEAVALETQKRSCVTREERRLTQPHDVPTLNQPQNVRLSSSSSSSSRSGSLITQLGEFAPVRGHWPGRARTATEALELQSVRRTGGEHSSQKRHARTRGTPERCSPSLAVTCTSART</sequence>
<protein>
    <submittedName>
        <fullName evidence="2">Uncharacterized protein</fullName>
    </submittedName>
</protein>
<proteinExistence type="predicted"/>